<evidence type="ECO:0000259" key="11">
    <source>
        <dbReference type="PROSITE" id="PS50110"/>
    </source>
</evidence>
<dbReference type="GO" id="GO:0043565">
    <property type="term" value="F:sequence-specific DNA binding"/>
    <property type="evidence" value="ECO:0007669"/>
    <property type="project" value="InterPro"/>
</dbReference>
<feature type="modified residue" description="4-aspartylphosphate" evidence="9">
    <location>
        <position position="56"/>
    </location>
</feature>
<dbReference type="SUPFAM" id="SSF52172">
    <property type="entry name" value="CheY-like"/>
    <property type="match status" value="1"/>
</dbReference>
<evidence type="ECO:0000256" key="8">
    <source>
        <dbReference type="ARBA" id="ARBA00023163"/>
    </source>
</evidence>
<protein>
    <submittedName>
        <fullName evidence="12">Fis family transcriptional regulator</fullName>
    </submittedName>
</protein>
<dbReference type="GO" id="GO:0000160">
    <property type="term" value="P:phosphorelay signal transduction system"/>
    <property type="evidence" value="ECO:0007669"/>
    <property type="project" value="UniProtKB-KW"/>
</dbReference>
<keyword evidence="8" id="KW-0804">Transcription</keyword>
<proteinExistence type="predicted"/>
<dbReference type="InterPro" id="IPR025943">
    <property type="entry name" value="Sigma_54_int_dom_ATP-bd_2"/>
</dbReference>
<dbReference type="EMBL" id="NXGX01000006">
    <property type="protein sequence ID" value="PKR57404.1"/>
    <property type="molecule type" value="Genomic_DNA"/>
</dbReference>
<evidence type="ECO:0000256" key="9">
    <source>
        <dbReference type="PROSITE-ProRule" id="PRU00169"/>
    </source>
</evidence>
<dbReference type="Pfam" id="PF00072">
    <property type="entry name" value="Response_reg"/>
    <property type="match status" value="1"/>
</dbReference>
<dbReference type="PANTHER" id="PTHR32071:SF57">
    <property type="entry name" value="C4-DICARBOXYLATE TRANSPORT TRANSCRIPTIONAL REGULATORY PROTEIN DCTD"/>
    <property type="match status" value="1"/>
</dbReference>
<dbReference type="Pfam" id="PF00158">
    <property type="entry name" value="Sigma54_activat"/>
    <property type="match status" value="1"/>
</dbReference>
<dbReference type="GO" id="GO:0006355">
    <property type="term" value="P:regulation of DNA-templated transcription"/>
    <property type="evidence" value="ECO:0007669"/>
    <property type="project" value="InterPro"/>
</dbReference>
<dbReference type="InterPro" id="IPR025944">
    <property type="entry name" value="Sigma_54_int_dom_CS"/>
</dbReference>
<keyword evidence="6" id="KW-0238">DNA-binding</keyword>
<keyword evidence="4" id="KW-0902">Two-component regulatory system</keyword>
<dbReference type="GO" id="GO:0005524">
    <property type="term" value="F:ATP binding"/>
    <property type="evidence" value="ECO:0007669"/>
    <property type="project" value="UniProtKB-KW"/>
</dbReference>
<evidence type="ECO:0000313" key="13">
    <source>
        <dbReference type="Proteomes" id="UP000233332"/>
    </source>
</evidence>
<sequence length="458" mass="50890">MQTTAHCVLFVDDDADVREAAQQTLELADIRVEVFADALSALARLRKGWSGVVVSDIRMPKMDGLEFLTEARKIDGEMPIVMITGHGDIATAVRAMHDGAFDFIEKPFDPDLFIDITKRAISHRKLVLENRTLKVELARHSKNVSGFIGQNPAMEKLRTLIGNVASTNAHVLINGETGSGKEVIARNLHEMSGRSGPFVAVNCGAMPEQLIESELFGHEAGAFTGADHKRIGKFEFADKGTMFLDEIESMPLALQIKLLRVLQERALERLGSNRVQPIDLRVVAATKIDLRDAASRGEFREDLYYRLNVVQLHIPPLRDRKDDIPLLFEHFARDAANRFDRPTKPITPAEQATFNAHDWPGNVRELRNAAERRVLGLDPLANGKDDSNSEIASLPQQVDAFEKGVICEALREHGGNVTATVMTLGLPRKTFYDKLTKYGITPADFRKPRSSTDAEPAR</sequence>
<evidence type="ECO:0000256" key="3">
    <source>
        <dbReference type="ARBA" id="ARBA00022840"/>
    </source>
</evidence>
<dbReference type="SUPFAM" id="SSF52540">
    <property type="entry name" value="P-loop containing nucleoside triphosphate hydrolases"/>
    <property type="match status" value="1"/>
</dbReference>
<dbReference type="InterPro" id="IPR002078">
    <property type="entry name" value="Sigma_54_int"/>
</dbReference>
<dbReference type="InterPro" id="IPR025662">
    <property type="entry name" value="Sigma_54_int_dom_ATP-bd_1"/>
</dbReference>
<evidence type="ECO:0000256" key="2">
    <source>
        <dbReference type="ARBA" id="ARBA00022741"/>
    </source>
</evidence>
<evidence type="ECO:0000256" key="5">
    <source>
        <dbReference type="ARBA" id="ARBA00023015"/>
    </source>
</evidence>
<dbReference type="InterPro" id="IPR027417">
    <property type="entry name" value="P-loop_NTPase"/>
</dbReference>
<evidence type="ECO:0000256" key="7">
    <source>
        <dbReference type="ARBA" id="ARBA00023159"/>
    </source>
</evidence>
<dbReference type="Proteomes" id="UP000233332">
    <property type="component" value="Unassembled WGS sequence"/>
</dbReference>
<dbReference type="InterPro" id="IPR003593">
    <property type="entry name" value="AAA+_ATPase"/>
</dbReference>
<organism evidence="12 13">
    <name type="scientific">Thalassospira lohafexi</name>
    <dbReference type="NCBI Taxonomy" id="744227"/>
    <lineage>
        <taxon>Bacteria</taxon>
        <taxon>Pseudomonadati</taxon>
        <taxon>Pseudomonadota</taxon>
        <taxon>Alphaproteobacteria</taxon>
        <taxon>Rhodospirillales</taxon>
        <taxon>Thalassospiraceae</taxon>
        <taxon>Thalassospira</taxon>
    </lineage>
</organism>
<dbReference type="AlphaFoldDB" id="A0A2N3L3K4"/>
<gene>
    <name evidence="12" type="ORF">COO92_15760</name>
</gene>
<dbReference type="SUPFAM" id="SSF46689">
    <property type="entry name" value="Homeodomain-like"/>
    <property type="match status" value="1"/>
</dbReference>
<reference evidence="12 13" key="1">
    <citation type="submission" date="2017-09" db="EMBL/GenBank/DDBJ databases">
        <title>Biodiversity and function of Thalassospira species in the particle-attached aromatic-hydrocarbon-degrading consortia from the surface seawater of the China South Sea.</title>
        <authorList>
            <person name="Dong C."/>
            <person name="Lai Q."/>
            <person name="Shao Z."/>
        </authorList>
    </citation>
    <scope>NUCLEOTIDE SEQUENCE [LARGE SCALE GENOMIC DNA]</scope>
    <source>
        <strain evidence="12 13">139Z-12</strain>
    </source>
</reference>
<dbReference type="Gene3D" id="3.40.50.300">
    <property type="entry name" value="P-loop containing nucleotide triphosphate hydrolases"/>
    <property type="match status" value="1"/>
</dbReference>
<feature type="domain" description="Sigma-54 factor interaction" evidence="10">
    <location>
        <begin position="147"/>
        <end position="375"/>
    </location>
</feature>
<evidence type="ECO:0000259" key="10">
    <source>
        <dbReference type="PROSITE" id="PS50045"/>
    </source>
</evidence>
<evidence type="ECO:0000256" key="1">
    <source>
        <dbReference type="ARBA" id="ARBA00022553"/>
    </source>
</evidence>
<dbReference type="PROSITE" id="PS50110">
    <property type="entry name" value="RESPONSE_REGULATORY"/>
    <property type="match status" value="1"/>
</dbReference>
<keyword evidence="7" id="KW-0010">Activator</keyword>
<dbReference type="Gene3D" id="3.40.50.2300">
    <property type="match status" value="1"/>
</dbReference>
<keyword evidence="13" id="KW-1185">Reference proteome</keyword>
<dbReference type="Gene3D" id="1.10.10.60">
    <property type="entry name" value="Homeodomain-like"/>
    <property type="match status" value="1"/>
</dbReference>
<dbReference type="SMART" id="SM00448">
    <property type="entry name" value="REC"/>
    <property type="match status" value="1"/>
</dbReference>
<dbReference type="PANTHER" id="PTHR32071">
    <property type="entry name" value="TRANSCRIPTIONAL REGULATORY PROTEIN"/>
    <property type="match status" value="1"/>
</dbReference>
<keyword evidence="5" id="KW-0805">Transcription regulation</keyword>
<dbReference type="PROSITE" id="PS00676">
    <property type="entry name" value="SIGMA54_INTERACT_2"/>
    <property type="match status" value="1"/>
</dbReference>
<dbReference type="InterPro" id="IPR002197">
    <property type="entry name" value="HTH_Fis"/>
</dbReference>
<dbReference type="InterPro" id="IPR058031">
    <property type="entry name" value="AAA_lid_NorR"/>
</dbReference>
<dbReference type="PROSITE" id="PS00688">
    <property type="entry name" value="SIGMA54_INTERACT_3"/>
    <property type="match status" value="1"/>
</dbReference>
<keyword evidence="2" id="KW-0547">Nucleotide-binding</keyword>
<feature type="domain" description="Response regulatory" evidence="11">
    <location>
        <begin position="7"/>
        <end position="121"/>
    </location>
</feature>
<keyword evidence="3" id="KW-0067">ATP-binding</keyword>
<dbReference type="InterPro" id="IPR001789">
    <property type="entry name" value="Sig_transdc_resp-reg_receiver"/>
</dbReference>
<dbReference type="Gene3D" id="1.10.8.60">
    <property type="match status" value="1"/>
</dbReference>
<dbReference type="FunFam" id="3.40.50.2300:FF:000018">
    <property type="entry name" value="DNA-binding transcriptional regulator NtrC"/>
    <property type="match status" value="1"/>
</dbReference>
<evidence type="ECO:0000313" key="12">
    <source>
        <dbReference type="EMBL" id="PKR57404.1"/>
    </source>
</evidence>
<name>A0A2N3L3K4_9PROT</name>
<dbReference type="Pfam" id="PF25601">
    <property type="entry name" value="AAA_lid_14"/>
    <property type="match status" value="1"/>
</dbReference>
<evidence type="ECO:0000256" key="6">
    <source>
        <dbReference type="ARBA" id="ARBA00023125"/>
    </source>
</evidence>
<dbReference type="FunFam" id="3.40.50.300:FF:000006">
    <property type="entry name" value="DNA-binding transcriptional regulator NtrC"/>
    <property type="match status" value="1"/>
</dbReference>
<comment type="caution">
    <text evidence="12">The sequence shown here is derived from an EMBL/GenBank/DDBJ whole genome shotgun (WGS) entry which is preliminary data.</text>
</comment>
<accession>A0A2N3L3K4</accession>
<dbReference type="CDD" id="cd00009">
    <property type="entry name" value="AAA"/>
    <property type="match status" value="1"/>
</dbReference>
<dbReference type="InterPro" id="IPR009057">
    <property type="entry name" value="Homeodomain-like_sf"/>
</dbReference>
<dbReference type="RefSeq" id="WP_101303633.1">
    <property type="nucleotide sequence ID" value="NZ_NXGX01000006.1"/>
</dbReference>
<dbReference type="SMART" id="SM00382">
    <property type="entry name" value="AAA"/>
    <property type="match status" value="1"/>
</dbReference>
<dbReference type="PROSITE" id="PS00675">
    <property type="entry name" value="SIGMA54_INTERACT_1"/>
    <property type="match status" value="1"/>
</dbReference>
<keyword evidence="1 9" id="KW-0597">Phosphoprotein</keyword>
<evidence type="ECO:0000256" key="4">
    <source>
        <dbReference type="ARBA" id="ARBA00023012"/>
    </source>
</evidence>
<dbReference type="Pfam" id="PF02954">
    <property type="entry name" value="HTH_8"/>
    <property type="match status" value="1"/>
</dbReference>
<dbReference type="PROSITE" id="PS50045">
    <property type="entry name" value="SIGMA54_INTERACT_4"/>
    <property type="match status" value="1"/>
</dbReference>
<dbReference type="InterPro" id="IPR011006">
    <property type="entry name" value="CheY-like_superfamily"/>
</dbReference>
<dbReference type="CDD" id="cd17549">
    <property type="entry name" value="REC_DctD-like"/>
    <property type="match status" value="1"/>
</dbReference>